<dbReference type="AlphaFoldDB" id="A0ABD0YVT2"/>
<dbReference type="GO" id="GO:0003779">
    <property type="term" value="F:actin binding"/>
    <property type="evidence" value="ECO:0007669"/>
    <property type="project" value="UniProtKB-KW"/>
</dbReference>
<dbReference type="PANTHER" id="PTHR24412">
    <property type="entry name" value="KELCH PROTEIN"/>
    <property type="match status" value="1"/>
</dbReference>
<gene>
    <name evidence="9" type="ORF">AAG570_006813</name>
</gene>
<dbReference type="Proteomes" id="UP001558652">
    <property type="component" value="Unassembled WGS sequence"/>
</dbReference>
<dbReference type="Pfam" id="PF07707">
    <property type="entry name" value="BACK"/>
    <property type="match status" value="1"/>
</dbReference>
<dbReference type="InterPro" id="IPR000210">
    <property type="entry name" value="BTB/POZ_dom"/>
</dbReference>
<feature type="domain" description="BTB" evidence="8">
    <location>
        <begin position="8"/>
        <end position="75"/>
    </location>
</feature>
<dbReference type="PROSITE" id="PS50097">
    <property type="entry name" value="BTB"/>
    <property type="match status" value="1"/>
</dbReference>
<comment type="pathway">
    <text evidence="1">Protein modification; protein ubiquitination.</text>
</comment>
<keyword evidence="10" id="KW-1185">Reference proteome</keyword>
<evidence type="ECO:0000259" key="8">
    <source>
        <dbReference type="PROSITE" id="PS50097"/>
    </source>
</evidence>
<dbReference type="SMART" id="SM00612">
    <property type="entry name" value="Kelch"/>
    <property type="match status" value="6"/>
</dbReference>
<dbReference type="SMART" id="SM00875">
    <property type="entry name" value="BACK"/>
    <property type="match status" value="1"/>
</dbReference>
<dbReference type="FunFam" id="1.25.40.420:FF:000001">
    <property type="entry name" value="Kelch-like family member 12"/>
    <property type="match status" value="1"/>
</dbReference>
<dbReference type="Pfam" id="PF00651">
    <property type="entry name" value="BTB"/>
    <property type="match status" value="1"/>
</dbReference>
<dbReference type="InterPro" id="IPR017096">
    <property type="entry name" value="BTB-kelch_protein"/>
</dbReference>
<dbReference type="Pfam" id="PF24681">
    <property type="entry name" value="Kelch_KLHDC2_KLHL20_DRC7"/>
    <property type="match status" value="1"/>
</dbReference>
<evidence type="ECO:0000256" key="5">
    <source>
        <dbReference type="ARBA" id="ARBA00022786"/>
    </source>
</evidence>
<dbReference type="InterPro" id="IPR015915">
    <property type="entry name" value="Kelch-typ_b-propeller"/>
</dbReference>
<keyword evidence="3" id="KW-0880">Kelch repeat</keyword>
<protein>
    <recommendedName>
        <fullName evidence="2">Kelch-like protein diablo</fullName>
    </recommendedName>
</protein>
<keyword evidence="5" id="KW-0833">Ubl conjugation pathway</keyword>
<evidence type="ECO:0000256" key="2">
    <source>
        <dbReference type="ARBA" id="ARBA00013699"/>
    </source>
</evidence>
<reference evidence="9 10" key="1">
    <citation type="submission" date="2024-07" db="EMBL/GenBank/DDBJ databases">
        <title>Chromosome-level genome assembly of the water stick insect Ranatra chinensis (Heteroptera: Nepidae).</title>
        <authorList>
            <person name="Liu X."/>
        </authorList>
    </citation>
    <scope>NUCLEOTIDE SEQUENCE [LARGE SCALE GENOMIC DNA]</scope>
    <source>
        <strain evidence="9">Cailab_2021Rc</strain>
        <tissue evidence="9">Muscle</tissue>
    </source>
</reference>
<keyword evidence="4" id="KW-0677">Repeat</keyword>
<name>A0ABD0YVT2_9HEMI</name>
<evidence type="ECO:0000256" key="6">
    <source>
        <dbReference type="ARBA" id="ARBA00023203"/>
    </source>
</evidence>
<proteinExistence type="predicted"/>
<dbReference type="SMART" id="SM00225">
    <property type="entry name" value="BTB"/>
    <property type="match status" value="1"/>
</dbReference>
<evidence type="ECO:0000256" key="7">
    <source>
        <dbReference type="ARBA" id="ARBA00043912"/>
    </source>
</evidence>
<evidence type="ECO:0000256" key="1">
    <source>
        <dbReference type="ARBA" id="ARBA00004906"/>
    </source>
</evidence>
<dbReference type="Pfam" id="PF01344">
    <property type="entry name" value="Kelch_1"/>
    <property type="match status" value="1"/>
</dbReference>
<sequence>MRHNIQMTDVTLKVGDVSIHAHRVILASTSPYFYAMFNDDMTERMSREVELHDVDVMALQLLVDYAYTGGILITEDNVQVLLPASSLLQMCSVREACCDFLMKQLHPSNCLGIRSFADAHACKELHSRSHRFALQNFQEVMNTEEFLLLPFSEVEELISNNQLNIASEEKVFLAVLNWVKHGIADRVQFIAKLLSHVRLPLMSRDFLMTTVDTETLVRESSECKELLLEAMKYHLLPEQRSLLTSERTIHRRPEGVKNYIFAIGGGSLFAIHSECEVYNPRTDRWFSIAPMLSRRSRSGVTGLGRMIYVVGGYDGATDLASAECYNPQTNKWTSITSMGTKRSCLGICSFDGLIYVCGGYDGASCLSSLERYDPLTGVWTSCPAMNTRRRYCRIAVVDNCIYALGGYDSTNYQSSVERLDPREGRWASVPCMGSRRSSCGVAAAEGLLYCIGGNDGTMCMASGEKFDVRRNSWEPIASMHSRRSTHEVVNCDGTLIALGGNDGSSSLNSVERYDICLNKWDMVSSMLTRRSSVGASVLECFKLELSVSTLQTQSLHRTLI</sequence>
<comment type="caution">
    <text evidence="9">The sequence shown here is derived from an EMBL/GenBank/DDBJ whole genome shotgun (WGS) entry which is preliminary data.</text>
</comment>
<dbReference type="SUPFAM" id="SSF117281">
    <property type="entry name" value="Kelch motif"/>
    <property type="match status" value="2"/>
</dbReference>
<dbReference type="Gene3D" id="3.30.710.10">
    <property type="entry name" value="Potassium Channel Kv1.1, Chain A"/>
    <property type="match status" value="1"/>
</dbReference>
<comment type="function">
    <text evidence="7">Probable substrate-specific adapter of an E3 ubiquitin-protein ligase complex which mediates the ubiquitination and subsequent proteasomal degradation of target proteins. May have a role in synapse differentiation and growth.</text>
</comment>
<evidence type="ECO:0000256" key="4">
    <source>
        <dbReference type="ARBA" id="ARBA00022737"/>
    </source>
</evidence>
<keyword evidence="6" id="KW-0009">Actin-binding</keyword>
<organism evidence="9 10">
    <name type="scientific">Ranatra chinensis</name>
    <dbReference type="NCBI Taxonomy" id="642074"/>
    <lineage>
        <taxon>Eukaryota</taxon>
        <taxon>Metazoa</taxon>
        <taxon>Ecdysozoa</taxon>
        <taxon>Arthropoda</taxon>
        <taxon>Hexapoda</taxon>
        <taxon>Insecta</taxon>
        <taxon>Pterygota</taxon>
        <taxon>Neoptera</taxon>
        <taxon>Paraneoptera</taxon>
        <taxon>Hemiptera</taxon>
        <taxon>Heteroptera</taxon>
        <taxon>Panheteroptera</taxon>
        <taxon>Nepomorpha</taxon>
        <taxon>Nepidae</taxon>
        <taxon>Ranatrinae</taxon>
        <taxon>Ranatra</taxon>
    </lineage>
</organism>
<dbReference type="InterPro" id="IPR011333">
    <property type="entry name" value="SKP1/BTB/POZ_sf"/>
</dbReference>
<dbReference type="PIRSF" id="PIRSF037037">
    <property type="entry name" value="Kelch-like_protein_gigaxonin"/>
    <property type="match status" value="1"/>
</dbReference>
<evidence type="ECO:0000313" key="9">
    <source>
        <dbReference type="EMBL" id="KAL1139836.1"/>
    </source>
</evidence>
<evidence type="ECO:0000313" key="10">
    <source>
        <dbReference type="Proteomes" id="UP001558652"/>
    </source>
</evidence>
<accession>A0ABD0YVT2</accession>
<evidence type="ECO:0000256" key="3">
    <source>
        <dbReference type="ARBA" id="ARBA00022441"/>
    </source>
</evidence>
<dbReference type="Gene3D" id="2.120.10.80">
    <property type="entry name" value="Kelch-type beta propeller"/>
    <property type="match status" value="2"/>
</dbReference>
<dbReference type="EMBL" id="JBFDAA010000002">
    <property type="protein sequence ID" value="KAL1139836.1"/>
    <property type="molecule type" value="Genomic_DNA"/>
</dbReference>
<dbReference type="PRINTS" id="PR00501">
    <property type="entry name" value="KELCHREPEAT"/>
</dbReference>
<dbReference type="InterPro" id="IPR006652">
    <property type="entry name" value="Kelch_1"/>
</dbReference>
<dbReference type="PANTHER" id="PTHR24412:SF475">
    <property type="entry name" value="KELCH-LIKE PROTEIN 17"/>
    <property type="match status" value="1"/>
</dbReference>
<dbReference type="SUPFAM" id="SSF54695">
    <property type="entry name" value="POZ domain"/>
    <property type="match status" value="1"/>
</dbReference>
<dbReference type="InterPro" id="IPR011705">
    <property type="entry name" value="BACK"/>
</dbReference>
<dbReference type="Gene3D" id="1.25.40.420">
    <property type="match status" value="1"/>
</dbReference>